<feature type="binding site" evidence="12">
    <location>
        <begin position="270"/>
        <end position="271"/>
    </location>
    <ligand>
        <name>ATP</name>
        <dbReference type="ChEBI" id="CHEBI:30616"/>
    </ligand>
</feature>
<keyword evidence="9 12" id="KW-0460">Magnesium</keyword>
<dbReference type="PRINTS" id="PR00990">
    <property type="entry name" value="RIBOKINASE"/>
</dbReference>
<evidence type="ECO:0000256" key="3">
    <source>
        <dbReference type="ARBA" id="ARBA00016943"/>
    </source>
</evidence>
<evidence type="ECO:0000256" key="5">
    <source>
        <dbReference type="ARBA" id="ARBA00022723"/>
    </source>
</evidence>
<dbReference type="HAMAP" id="MF_01987">
    <property type="entry name" value="Ribokinase"/>
    <property type="match status" value="1"/>
</dbReference>
<evidence type="ECO:0000256" key="6">
    <source>
        <dbReference type="ARBA" id="ARBA00022741"/>
    </source>
</evidence>
<keyword evidence="10 12" id="KW-0630">Potassium</keyword>
<keyword evidence="8 12" id="KW-0067">ATP-binding</keyword>
<evidence type="ECO:0000256" key="12">
    <source>
        <dbReference type="HAMAP-Rule" id="MF_01987"/>
    </source>
</evidence>
<comment type="catalytic activity">
    <reaction evidence="12">
        <text>D-ribose + ATP = D-ribose 5-phosphate + ADP + H(+)</text>
        <dbReference type="Rhea" id="RHEA:13697"/>
        <dbReference type="ChEBI" id="CHEBI:15378"/>
        <dbReference type="ChEBI" id="CHEBI:30616"/>
        <dbReference type="ChEBI" id="CHEBI:47013"/>
        <dbReference type="ChEBI" id="CHEBI:78346"/>
        <dbReference type="ChEBI" id="CHEBI:456216"/>
        <dbReference type="EC" id="2.7.1.15"/>
    </reaction>
</comment>
<accession>A0A562LFB1</accession>
<evidence type="ECO:0000256" key="9">
    <source>
        <dbReference type="ARBA" id="ARBA00022842"/>
    </source>
</evidence>
<dbReference type="CDD" id="cd01174">
    <property type="entry name" value="ribokinase"/>
    <property type="match status" value="1"/>
</dbReference>
<feature type="binding site" evidence="12">
    <location>
        <position position="141"/>
    </location>
    <ligand>
        <name>substrate</name>
    </ligand>
</feature>
<evidence type="ECO:0000256" key="4">
    <source>
        <dbReference type="ARBA" id="ARBA00022679"/>
    </source>
</evidence>
<dbReference type="Pfam" id="PF00294">
    <property type="entry name" value="PfkB"/>
    <property type="match status" value="1"/>
</dbReference>
<dbReference type="SUPFAM" id="SSF53613">
    <property type="entry name" value="Ribokinase-like"/>
    <property type="match status" value="1"/>
</dbReference>
<dbReference type="GO" id="GO:0046872">
    <property type="term" value="F:metal ion binding"/>
    <property type="evidence" value="ECO:0007669"/>
    <property type="project" value="UniProtKB-KW"/>
</dbReference>
<keyword evidence="7 12" id="KW-0418">Kinase</keyword>
<comment type="caution">
    <text evidence="14">The sequence shown here is derived from an EMBL/GenBank/DDBJ whole genome shotgun (WGS) entry which is preliminary data.</text>
</comment>
<reference evidence="14 15" key="1">
    <citation type="journal article" date="2015" name="Stand. Genomic Sci.">
        <title>Genomic Encyclopedia of Bacterial and Archaeal Type Strains, Phase III: the genomes of soil and plant-associated and newly described type strains.</title>
        <authorList>
            <person name="Whitman W.B."/>
            <person name="Woyke T."/>
            <person name="Klenk H.P."/>
            <person name="Zhou Y."/>
            <person name="Lilburn T.G."/>
            <person name="Beck B.J."/>
            <person name="De Vos P."/>
            <person name="Vandamme P."/>
            <person name="Eisen J.A."/>
            <person name="Garrity G."/>
            <person name="Hugenholtz P."/>
            <person name="Kyrpides N.C."/>
        </authorList>
    </citation>
    <scope>NUCLEOTIDE SEQUENCE [LARGE SCALE GENOMIC DNA]</scope>
    <source>
        <strain evidence="14 15">CGMCC 1.10821</strain>
    </source>
</reference>
<dbReference type="PANTHER" id="PTHR10584">
    <property type="entry name" value="SUGAR KINASE"/>
    <property type="match status" value="1"/>
</dbReference>
<keyword evidence="11 12" id="KW-0119">Carbohydrate metabolism</keyword>
<sequence length="325" mass="33441">MSRGIGQVVVVGSLNVDHVWTAASLPHAGQTLSGEYTTSLGGKGFNQAVAARRAGAASTFICALGDDAGGQLARESAITDGIDLRAQRSLRPTGTAGIHVDREGRNCIVIGAGANADLSASFVDGQRAAIAAADILLAQLESPAETILAALRHARHAATTTLLNPAPADAVVDAELLAATDILTPNETEFSALLACHLGQRIHGDAIATLDPETLHGLCRGLLPAGSMIVTLGANGCFVSHASSQLHGDDHGYYRVAANQVDAIDTTGAGDAFNGALAASRAGRREAEFSTHVRFASRYAALSTESRGAAMSMPALQDVLDRFND</sequence>
<feature type="active site" description="Proton acceptor" evidence="12">
    <location>
        <position position="271"/>
    </location>
</feature>
<evidence type="ECO:0000256" key="11">
    <source>
        <dbReference type="ARBA" id="ARBA00023277"/>
    </source>
</evidence>
<feature type="binding site" evidence="12">
    <location>
        <position position="271"/>
    </location>
    <ligand>
        <name>substrate</name>
    </ligand>
</feature>
<dbReference type="AlphaFoldDB" id="A0A562LFB1"/>
<dbReference type="InterPro" id="IPR029056">
    <property type="entry name" value="Ribokinase-like"/>
</dbReference>
<dbReference type="PROSITE" id="PS00584">
    <property type="entry name" value="PFKB_KINASES_2"/>
    <property type="match status" value="1"/>
</dbReference>
<comment type="similarity">
    <text evidence="12">Belongs to the carbohydrate kinase PfkB family. Ribokinase subfamily.</text>
</comment>
<name>A0A562LFB1_9GAMM</name>
<evidence type="ECO:0000256" key="8">
    <source>
        <dbReference type="ARBA" id="ARBA00022840"/>
    </source>
</evidence>
<comment type="pathway">
    <text evidence="12">Carbohydrate metabolism; D-ribose degradation; D-ribose 5-phosphate from beta-D-ribopyranose: step 2/2.</text>
</comment>
<feature type="binding site" evidence="12">
    <location>
        <begin position="231"/>
        <end position="236"/>
    </location>
    <ligand>
        <name>ATP</name>
        <dbReference type="ChEBI" id="CHEBI:30616"/>
    </ligand>
</feature>
<organism evidence="14 15">
    <name type="scientific">Luteimonas cucumeris</name>
    <dbReference type="NCBI Taxonomy" id="985012"/>
    <lineage>
        <taxon>Bacteria</taxon>
        <taxon>Pseudomonadati</taxon>
        <taxon>Pseudomonadota</taxon>
        <taxon>Gammaproteobacteria</taxon>
        <taxon>Lysobacterales</taxon>
        <taxon>Lysobacteraceae</taxon>
        <taxon>Luteimonas</taxon>
    </lineage>
</organism>
<dbReference type="Proteomes" id="UP000315167">
    <property type="component" value="Unassembled WGS sequence"/>
</dbReference>
<keyword evidence="15" id="KW-1185">Reference proteome</keyword>
<dbReference type="InterPro" id="IPR011877">
    <property type="entry name" value="Ribokinase"/>
</dbReference>
<dbReference type="UniPathway" id="UPA00916">
    <property type="reaction ID" value="UER00889"/>
</dbReference>
<comment type="caution">
    <text evidence="12">Lacks conserved residue(s) required for the propagation of feature annotation.</text>
</comment>
<dbReference type="InterPro" id="IPR002139">
    <property type="entry name" value="Ribo/fructo_kinase"/>
</dbReference>
<feature type="domain" description="Carbohydrate kinase PfkB" evidence="13">
    <location>
        <begin position="7"/>
        <end position="315"/>
    </location>
</feature>
<dbReference type="InterPro" id="IPR002173">
    <property type="entry name" value="Carboh/pur_kinase_PfkB_CS"/>
</dbReference>
<comment type="activity regulation">
    <text evidence="12">Activated by a monovalent cation that binds near, but not in, the active site. The most likely occupant of the site in vivo is potassium. Ion binding induces a conformational change that may alter substrate affinity.</text>
</comment>
<dbReference type="GO" id="GO:0005524">
    <property type="term" value="F:ATP binding"/>
    <property type="evidence" value="ECO:0007669"/>
    <property type="project" value="UniProtKB-UniRule"/>
</dbReference>
<evidence type="ECO:0000259" key="13">
    <source>
        <dbReference type="Pfam" id="PF00294"/>
    </source>
</evidence>
<dbReference type="GO" id="GO:0019303">
    <property type="term" value="P:D-ribose catabolic process"/>
    <property type="evidence" value="ECO:0007669"/>
    <property type="project" value="UniProtKB-UniRule"/>
</dbReference>
<evidence type="ECO:0000313" key="15">
    <source>
        <dbReference type="Proteomes" id="UP000315167"/>
    </source>
</evidence>
<evidence type="ECO:0000256" key="2">
    <source>
        <dbReference type="ARBA" id="ARBA00012035"/>
    </source>
</evidence>
<dbReference type="EC" id="2.7.1.15" evidence="2 12"/>
<keyword evidence="6 12" id="KW-0547">Nucleotide-binding</keyword>
<protein>
    <recommendedName>
        <fullName evidence="3 12">Ribokinase</fullName>
        <shortName evidence="12">RK</shortName>
        <ecNumber evidence="2 12">2.7.1.15</ecNumber>
    </recommendedName>
</protein>
<evidence type="ECO:0000256" key="10">
    <source>
        <dbReference type="ARBA" id="ARBA00022958"/>
    </source>
</evidence>
<keyword evidence="4 12" id="KW-0808">Transferase</keyword>
<comment type="similarity">
    <text evidence="1">Belongs to the carbohydrate kinase pfkB family.</text>
</comment>
<evidence type="ECO:0000256" key="1">
    <source>
        <dbReference type="ARBA" id="ARBA00005380"/>
    </source>
</evidence>
<dbReference type="EMBL" id="VLKN01000001">
    <property type="protein sequence ID" value="TWI06293.1"/>
    <property type="molecule type" value="Genomic_DNA"/>
</dbReference>
<dbReference type="GO" id="GO:0005829">
    <property type="term" value="C:cytosol"/>
    <property type="evidence" value="ECO:0007669"/>
    <property type="project" value="TreeGrafter"/>
</dbReference>
<evidence type="ECO:0000256" key="7">
    <source>
        <dbReference type="ARBA" id="ARBA00022777"/>
    </source>
</evidence>
<comment type="function">
    <text evidence="12">Catalyzes the phosphorylation of ribose at O-5 in a reaction requiring ATP and magnesium. The resulting D-ribose-5-phosphate can then be used either for sythesis of nucleotides, histidine, and tryptophan, or as a component of the pentose phosphate pathway.</text>
</comment>
<feature type="binding site" evidence="12">
    <location>
        <begin position="15"/>
        <end position="17"/>
    </location>
    <ligand>
        <name>substrate</name>
    </ligand>
</feature>
<evidence type="ECO:0000313" key="14">
    <source>
        <dbReference type="EMBL" id="TWI06293.1"/>
    </source>
</evidence>
<dbReference type="GO" id="GO:0004747">
    <property type="term" value="F:ribokinase activity"/>
    <property type="evidence" value="ECO:0007669"/>
    <property type="project" value="UniProtKB-UniRule"/>
</dbReference>
<keyword evidence="5 12" id="KW-0479">Metal-binding</keyword>
<comment type="subcellular location">
    <subcellularLocation>
        <location evidence="12">Cytoplasm</location>
    </subcellularLocation>
</comment>
<feature type="binding site" evidence="12">
    <location>
        <position position="303"/>
    </location>
    <ligand>
        <name>K(+)</name>
        <dbReference type="ChEBI" id="CHEBI:29103"/>
    </ligand>
</feature>
<feature type="binding site" evidence="12">
    <location>
        <position position="308"/>
    </location>
    <ligand>
        <name>K(+)</name>
        <dbReference type="ChEBI" id="CHEBI:29103"/>
    </ligand>
</feature>
<feature type="binding site" evidence="12">
    <location>
        <position position="312"/>
    </location>
    <ligand>
        <name>K(+)</name>
        <dbReference type="ChEBI" id="CHEBI:29103"/>
    </ligand>
</feature>
<dbReference type="InterPro" id="IPR011611">
    <property type="entry name" value="PfkB_dom"/>
</dbReference>
<dbReference type="Gene3D" id="3.40.1190.20">
    <property type="match status" value="1"/>
</dbReference>
<comment type="subunit">
    <text evidence="12">Homodimer.</text>
</comment>
<comment type="cofactor">
    <cofactor evidence="12">
        <name>Mg(2+)</name>
        <dbReference type="ChEBI" id="CHEBI:18420"/>
    </cofactor>
    <text evidence="12">Requires a divalent cation, most likely magnesium in vivo, as an electrophilic catalyst to aid phosphoryl group transfer. It is the chelate of the metal and the nucleotide that is the actual substrate.</text>
</comment>
<feature type="binding site" evidence="12">
    <location>
        <position position="265"/>
    </location>
    <ligand>
        <name>K(+)</name>
        <dbReference type="ChEBI" id="CHEBI:29103"/>
    </ligand>
</feature>
<feature type="binding site" evidence="12">
    <location>
        <position position="186"/>
    </location>
    <ligand>
        <name>ATP</name>
        <dbReference type="ChEBI" id="CHEBI:30616"/>
    </ligand>
</feature>
<proteinExistence type="inferred from homology"/>
<gene>
    <name evidence="12" type="primary">rbsK</name>
    <name evidence="14" type="ORF">IP90_00559</name>
</gene>
<feature type="binding site" evidence="12">
    <location>
        <begin position="42"/>
        <end position="46"/>
    </location>
    <ligand>
        <name>substrate</name>
    </ligand>
</feature>
<feature type="binding site" evidence="12">
    <location>
        <position position="306"/>
    </location>
    <ligand>
        <name>K(+)</name>
        <dbReference type="ChEBI" id="CHEBI:29103"/>
    </ligand>
</feature>
<dbReference type="PANTHER" id="PTHR10584:SF166">
    <property type="entry name" value="RIBOKINASE"/>
    <property type="match status" value="1"/>
</dbReference>
<feature type="binding site" evidence="12">
    <location>
        <position position="267"/>
    </location>
    <ligand>
        <name>K(+)</name>
        <dbReference type="ChEBI" id="CHEBI:29103"/>
    </ligand>
</feature>
<keyword evidence="12" id="KW-0963">Cytoplasm</keyword>